<keyword evidence="1" id="KW-0472">Membrane</keyword>
<sequence length="111" mass="13153">MRLVIYSTITFLKRFTVFNFFQLLLPIHFLFLNLLIPSACPVYGNKPWSGSRRSTRSYWSHDHLHTQHRYNSRRQANMHCIPVDSFEVPPHLCLEVIHHMMVSSSTSKKRP</sequence>
<feature type="transmembrane region" description="Helical" evidence="1">
    <location>
        <begin position="20"/>
        <end position="44"/>
    </location>
</feature>
<reference evidence="2" key="2">
    <citation type="submission" date="2023-05" db="EMBL/GenBank/DDBJ databases">
        <authorList>
            <consortium name="Lawrence Berkeley National Laboratory"/>
            <person name="Steindorff A."/>
            <person name="Hensen N."/>
            <person name="Bonometti L."/>
            <person name="Westerberg I."/>
            <person name="Brannstrom I.O."/>
            <person name="Guillou S."/>
            <person name="Cros-Aarteil S."/>
            <person name="Calhoun S."/>
            <person name="Haridas S."/>
            <person name="Kuo A."/>
            <person name="Mondo S."/>
            <person name="Pangilinan J."/>
            <person name="Riley R."/>
            <person name="Labutti K."/>
            <person name="Andreopoulos B."/>
            <person name="Lipzen A."/>
            <person name="Chen C."/>
            <person name="Yanf M."/>
            <person name="Daum C."/>
            <person name="Ng V."/>
            <person name="Clum A."/>
            <person name="Ohm R."/>
            <person name="Martin F."/>
            <person name="Silar P."/>
            <person name="Natvig D."/>
            <person name="Lalanne C."/>
            <person name="Gautier V."/>
            <person name="Ament-Velasquez S.L."/>
            <person name="Kruys A."/>
            <person name="Hutchinson M.I."/>
            <person name="Powell A.J."/>
            <person name="Barry K."/>
            <person name="Miller A.N."/>
            <person name="Grigoriev I.V."/>
            <person name="Debuchy R."/>
            <person name="Gladieux P."/>
            <person name="Thoren M.H."/>
            <person name="Johannesson H."/>
        </authorList>
    </citation>
    <scope>NUCLEOTIDE SEQUENCE</scope>
    <source>
        <strain evidence="2">PSN309</strain>
    </source>
</reference>
<evidence type="ECO:0000313" key="3">
    <source>
        <dbReference type="Proteomes" id="UP001302126"/>
    </source>
</evidence>
<keyword evidence="1" id="KW-1133">Transmembrane helix</keyword>
<dbReference type="AlphaFoldDB" id="A0AAN7AJT1"/>
<evidence type="ECO:0000313" key="2">
    <source>
        <dbReference type="EMBL" id="KAK4189264.1"/>
    </source>
</evidence>
<name>A0AAN7AJT1_9PEZI</name>
<evidence type="ECO:0000256" key="1">
    <source>
        <dbReference type="SAM" id="Phobius"/>
    </source>
</evidence>
<keyword evidence="1" id="KW-0812">Transmembrane</keyword>
<protein>
    <submittedName>
        <fullName evidence="2">Uncharacterized protein</fullName>
    </submittedName>
</protein>
<dbReference type="Proteomes" id="UP001302126">
    <property type="component" value="Unassembled WGS sequence"/>
</dbReference>
<comment type="caution">
    <text evidence="2">The sequence shown here is derived from an EMBL/GenBank/DDBJ whole genome shotgun (WGS) entry which is preliminary data.</text>
</comment>
<keyword evidence="3" id="KW-1185">Reference proteome</keyword>
<gene>
    <name evidence="2" type="ORF">QBC35DRAFT_148679</name>
</gene>
<dbReference type="EMBL" id="MU864377">
    <property type="protein sequence ID" value="KAK4189264.1"/>
    <property type="molecule type" value="Genomic_DNA"/>
</dbReference>
<accession>A0AAN7AJT1</accession>
<proteinExistence type="predicted"/>
<reference evidence="2" key="1">
    <citation type="journal article" date="2023" name="Mol. Phylogenet. Evol.">
        <title>Genome-scale phylogeny and comparative genomics of the fungal order Sordariales.</title>
        <authorList>
            <person name="Hensen N."/>
            <person name="Bonometti L."/>
            <person name="Westerberg I."/>
            <person name="Brannstrom I.O."/>
            <person name="Guillou S."/>
            <person name="Cros-Aarteil S."/>
            <person name="Calhoun S."/>
            <person name="Haridas S."/>
            <person name="Kuo A."/>
            <person name="Mondo S."/>
            <person name="Pangilinan J."/>
            <person name="Riley R."/>
            <person name="LaButti K."/>
            <person name="Andreopoulos B."/>
            <person name="Lipzen A."/>
            <person name="Chen C."/>
            <person name="Yan M."/>
            <person name="Daum C."/>
            <person name="Ng V."/>
            <person name="Clum A."/>
            <person name="Steindorff A."/>
            <person name="Ohm R.A."/>
            <person name="Martin F."/>
            <person name="Silar P."/>
            <person name="Natvig D.O."/>
            <person name="Lalanne C."/>
            <person name="Gautier V."/>
            <person name="Ament-Velasquez S.L."/>
            <person name="Kruys A."/>
            <person name="Hutchinson M.I."/>
            <person name="Powell A.J."/>
            <person name="Barry K."/>
            <person name="Miller A.N."/>
            <person name="Grigoriev I.V."/>
            <person name="Debuchy R."/>
            <person name="Gladieux P."/>
            <person name="Hiltunen Thoren M."/>
            <person name="Johannesson H."/>
        </authorList>
    </citation>
    <scope>NUCLEOTIDE SEQUENCE</scope>
    <source>
        <strain evidence="2">PSN309</strain>
    </source>
</reference>
<organism evidence="2 3">
    <name type="scientific">Podospora australis</name>
    <dbReference type="NCBI Taxonomy" id="1536484"/>
    <lineage>
        <taxon>Eukaryota</taxon>
        <taxon>Fungi</taxon>
        <taxon>Dikarya</taxon>
        <taxon>Ascomycota</taxon>
        <taxon>Pezizomycotina</taxon>
        <taxon>Sordariomycetes</taxon>
        <taxon>Sordariomycetidae</taxon>
        <taxon>Sordariales</taxon>
        <taxon>Podosporaceae</taxon>
        <taxon>Podospora</taxon>
    </lineage>
</organism>